<keyword evidence="1" id="KW-0479">Metal-binding</keyword>
<comment type="caution">
    <text evidence="3">The sequence shown here is derived from an EMBL/GenBank/DDBJ whole genome shotgun (WGS) entry which is preliminary data.</text>
</comment>
<dbReference type="SUPFAM" id="SSF56529">
    <property type="entry name" value="FAH"/>
    <property type="match status" value="1"/>
</dbReference>
<dbReference type="PANTHER" id="PTHR11820">
    <property type="entry name" value="ACYLPYRUVASE"/>
    <property type="match status" value="1"/>
</dbReference>
<sequence length="287" mass="31125">MKICRFNNGRLGVVDNGQVCDVSEALNLLPGCGYPFPRHDVLMEHLDEVRAVISRLLPDAERLQIDAVRFDPPVANPGKIVAAPVNYTRHLQEVLSDPNLHHDNQINHIERAGLFLKANSSLIGMGDPVAYCQPARRTDHEVELVVVIGKHCKNIQAEDALSVVAGYSVGLDMTIRGPEERSMRKSPDTYTVLGPWLVTADEIADPGALELTLAVNGATRQQANTSDLILGVRELIAFATRFYTLHPGDLLFTGTPEGVGPVVPGDRIVASIQHVGELQVQVVGGAE</sequence>
<dbReference type="InterPro" id="IPR011234">
    <property type="entry name" value="Fumarylacetoacetase-like_C"/>
</dbReference>
<keyword evidence="4" id="KW-1185">Reference proteome</keyword>
<dbReference type="Proteomes" id="UP001265700">
    <property type="component" value="Unassembled WGS sequence"/>
</dbReference>
<dbReference type="EMBL" id="JAVDWU010000009">
    <property type="protein sequence ID" value="MDR7152035.1"/>
    <property type="molecule type" value="Genomic_DNA"/>
</dbReference>
<evidence type="ECO:0000256" key="1">
    <source>
        <dbReference type="ARBA" id="ARBA00022723"/>
    </source>
</evidence>
<evidence type="ECO:0000313" key="3">
    <source>
        <dbReference type="EMBL" id="MDR7152035.1"/>
    </source>
</evidence>
<dbReference type="Pfam" id="PF01557">
    <property type="entry name" value="FAA_hydrolase"/>
    <property type="match status" value="1"/>
</dbReference>
<accession>A0ABU1WRW5</accession>
<proteinExistence type="predicted"/>
<protein>
    <submittedName>
        <fullName evidence="3">2-keto-4-pentenoate hydratase/2-oxohepta-3-ene-1,7-dioic acid hydratase in catechol pathway</fullName>
    </submittedName>
</protein>
<evidence type="ECO:0000313" key="4">
    <source>
        <dbReference type="Proteomes" id="UP001265700"/>
    </source>
</evidence>
<organism evidence="3 4">
    <name type="scientific">Hydrogenophaga palleronii</name>
    <dbReference type="NCBI Taxonomy" id="65655"/>
    <lineage>
        <taxon>Bacteria</taxon>
        <taxon>Pseudomonadati</taxon>
        <taxon>Pseudomonadota</taxon>
        <taxon>Betaproteobacteria</taxon>
        <taxon>Burkholderiales</taxon>
        <taxon>Comamonadaceae</taxon>
        <taxon>Hydrogenophaga</taxon>
    </lineage>
</organism>
<feature type="domain" description="Fumarylacetoacetase-like C-terminal" evidence="2">
    <location>
        <begin position="79"/>
        <end position="283"/>
    </location>
</feature>
<dbReference type="Gene3D" id="3.90.850.10">
    <property type="entry name" value="Fumarylacetoacetase-like, C-terminal domain"/>
    <property type="match status" value="1"/>
</dbReference>
<gene>
    <name evidence="3" type="ORF">J2W49_004011</name>
</gene>
<name>A0ABU1WRW5_9BURK</name>
<reference evidence="3 4" key="1">
    <citation type="submission" date="2023-07" db="EMBL/GenBank/DDBJ databases">
        <title>Sorghum-associated microbial communities from plants grown in Nebraska, USA.</title>
        <authorList>
            <person name="Schachtman D."/>
        </authorList>
    </citation>
    <scope>NUCLEOTIDE SEQUENCE [LARGE SCALE GENOMIC DNA]</scope>
    <source>
        <strain evidence="3 4">4249</strain>
    </source>
</reference>
<dbReference type="InterPro" id="IPR036663">
    <property type="entry name" value="Fumarylacetoacetase_C_sf"/>
</dbReference>
<dbReference type="PANTHER" id="PTHR11820:SF112">
    <property type="entry name" value="FUMARYLACETOACETATE HYDROLASE FAMILY PROTEIN (AFU_ORTHOLOGUE AFUA_1G02370)-RELATED"/>
    <property type="match status" value="1"/>
</dbReference>
<evidence type="ECO:0000259" key="2">
    <source>
        <dbReference type="Pfam" id="PF01557"/>
    </source>
</evidence>